<evidence type="ECO:0000313" key="1">
    <source>
        <dbReference type="EMBL" id="CAN0563407.1"/>
    </source>
</evidence>
<proteinExistence type="predicted"/>
<reference evidence="1" key="2">
    <citation type="submission" date="2025-03" db="EMBL/GenBank/DDBJ databases">
        <authorList>
            <consortium name="ELIXIR-Norway"/>
            <consortium name="Elixir Norway"/>
        </authorList>
    </citation>
    <scope>NUCLEOTIDE SEQUENCE</scope>
</reference>
<organism evidence="1 2">
    <name type="scientific">Rangifer tarandus platyrhynchus</name>
    <name type="common">Svalbard reindeer</name>
    <dbReference type="NCBI Taxonomy" id="3082113"/>
    <lineage>
        <taxon>Eukaryota</taxon>
        <taxon>Metazoa</taxon>
        <taxon>Chordata</taxon>
        <taxon>Craniata</taxon>
        <taxon>Vertebrata</taxon>
        <taxon>Euteleostomi</taxon>
        <taxon>Mammalia</taxon>
        <taxon>Eutheria</taxon>
        <taxon>Laurasiatheria</taxon>
        <taxon>Artiodactyla</taxon>
        <taxon>Ruminantia</taxon>
        <taxon>Pecora</taxon>
        <taxon>Cervidae</taxon>
        <taxon>Odocoileinae</taxon>
        <taxon>Rangifer</taxon>
    </lineage>
</organism>
<name>A0AC60A6Z8_RANTA</name>
<dbReference type="Proteomes" id="UP001162501">
    <property type="component" value="Chromosome 8"/>
</dbReference>
<reference evidence="1" key="1">
    <citation type="submission" date="2023-05" db="EMBL/GenBank/DDBJ databases">
        <authorList>
            <consortium name="ELIXIR-Norway"/>
        </authorList>
    </citation>
    <scope>NUCLEOTIDE SEQUENCE</scope>
</reference>
<gene>
    <name evidence="1" type="ORF">MRATA1EN22A_LOCUS27516</name>
</gene>
<protein>
    <submittedName>
        <fullName evidence="1">Uncharacterized protein</fullName>
    </submittedName>
</protein>
<dbReference type="EMBL" id="OX596092">
    <property type="protein sequence ID" value="CAN0563407.1"/>
    <property type="molecule type" value="Genomic_DNA"/>
</dbReference>
<accession>A0AC60A6Z8</accession>
<evidence type="ECO:0000313" key="2">
    <source>
        <dbReference type="Proteomes" id="UP001162501"/>
    </source>
</evidence>
<sequence length="107" mass="12200">MAWTYPLIFDPQGAFLRVCMSPLSQKGRSGGPFILHSHRVLPCLSPCLDCRHAYYLNMFTEDKAWLFALFLLLLPFRRAKRRLIVNASTGAYLSLVSEKTDSCKYPA</sequence>